<sequence length="81" mass="8473">MVSVMVVVTTVSCPVSRADDHNQQHSQLCRDEEYVEKHPVECGRVESGPIGINPPTGHGGGGDRRGLLGRILGGLGLGGLL</sequence>
<evidence type="ECO:0000313" key="3">
    <source>
        <dbReference type="Proteomes" id="UP000019737"/>
    </source>
</evidence>
<dbReference type="EMBL" id="KJ194582">
    <property type="protein sequence ID" value="AHN84051.1"/>
    <property type="molecule type" value="Genomic_DNA"/>
</dbReference>
<protein>
    <submittedName>
        <fullName evidence="2">Uncharacterized protein</fullName>
    </submittedName>
</protein>
<keyword evidence="3" id="KW-1185">Reference proteome</keyword>
<feature type="region of interest" description="Disordered" evidence="1">
    <location>
        <begin position="45"/>
        <end position="64"/>
    </location>
</feature>
<dbReference type="Proteomes" id="UP000019737">
    <property type="component" value="Segment"/>
</dbReference>
<name>X2KSM4_9CAUD</name>
<evidence type="ECO:0000313" key="2">
    <source>
        <dbReference type="EMBL" id="AHN84051.1"/>
    </source>
</evidence>
<gene>
    <name evidence="2" type="primary">40</name>
    <name evidence="2" type="ORF">PBI_HAWKEYE_40</name>
</gene>
<evidence type="ECO:0000256" key="1">
    <source>
        <dbReference type="SAM" id="MobiDB-lite"/>
    </source>
</evidence>
<accession>X2KSM4</accession>
<proteinExistence type="predicted"/>
<organism evidence="2 3">
    <name type="scientific">Mycobacterium phage Hawkeye</name>
    <dbReference type="NCBI Taxonomy" id="1458711"/>
    <lineage>
        <taxon>Viruses</taxon>
        <taxon>Duplodnaviria</taxon>
        <taxon>Heunggongvirae</taxon>
        <taxon>Uroviricota</taxon>
        <taxon>Caudoviricetes</taxon>
        <taxon>Dclasvirinae</taxon>
        <taxon>Hawkeyevirus</taxon>
        <taxon>Hawkeyevirus hawkeye</taxon>
    </lineage>
</organism>
<dbReference type="KEGG" id="vg:19527220"/>
<dbReference type="RefSeq" id="YP_009035935.1">
    <property type="nucleotide sequence ID" value="NC_024209.1"/>
</dbReference>
<reference evidence="2 3" key="1">
    <citation type="submission" date="2014-01" db="EMBL/GenBank/DDBJ databases">
        <authorList>
            <person name="Schneider V.M."/>
            <person name="Bowman C.A."/>
            <person name="Russell D.A."/>
            <person name="Pope W.H."/>
            <person name="Jacobs-Sera D."/>
            <person name="Hendrix R.W."/>
            <person name="Hatfull G.F."/>
        </authorList>
    </citation>
    <scope>NUCLEOTIDE SEQUENCE [LARGE SCALE GENOMIC DNA]</scope>
</reference>
<dbReference type="GeneID" id="19527220"/>